<evidence type="ECO:0000313" key="2">
    <source>
        <dbReference type="Proteomes" id="UP000030103"/>
    </source>
</evidence>
<evidence type="ECO:0000313" key="1">
    <source>
        <dbReference type="EMBL" id="KGN74447.1"/>
    </source>
</evidence>
<protein>
    <recommendedName>
        <fullName evidence="3">DUF452 family protein</fullName>
    </recommendedName>
</protein>
<evidence type="ECO:0008006" key="3">
    <source>
        <dbReference type="Google" id="ProtNLM"/>
    </source>
</evidence>
<comment type="caution">
    <text evidence="1">The sequence shown here is derived from an EMBL/GenBank/DDBJ whole genome shotgun (WGS) entry which is preliminary data.</text>
</comment>
<dbReference type="EMBL" id="JRFA01000014">
    <property type="protein sequence ID" value="KGN74447.1"/>
    <property type="molecule type" value="Genomic_DNA"/>
</dbReference>
<dbReference type="RefSeq" id="WP_036873786.1">
    <property type="nucleotide sequence ID" value="NZ_JASBZX010000008.1"/>
</dbReference>
<organism evidence="1 2">
    <name type="scientific">Porphyromonas macacae</name>
    <dbReference type="NCBI Taxonomy" id="28115"/>
    <lineage>
        <taxon>Bacteria</taxon>
        <taxon>Pseudomonadati</taxon>
        <taxon>Bacteroidota</taxon>
        <taxon>Bacteroidia</taxon>
        <taxon>Bacteroidales</taxon>
        <taxon>Porphyromonadaceae</taxon>
        <taxon>Porphyromonas</taxon>
    </lineage>
</organism>
<keyword evidence="2" id="KW-1185">Reference proteome</keyword>
<dbReference type="AlphaFoldDB" id="A0A0A2E9Z2"/>
<proteinExistence type="predicted"/>
<accession>A0A0A2E9Z2</accession>
<dbReference type="InterPro" id="IPR029058">
    <property type="entry name" value="AB_hydrolase_fold"/>
</dbReference>
<gene>
    <name evidence="1" type="ORF">HQ47_05240</name>
</gene>
<dbReference type="STRING" id="28115.HQ47_05240"/>
<dbReference type="Pfam" id="PF04301">
    <property type="entry name" value="BioG"/>
    <property type="match status" value="1"/>
</dbReference>
<dbReference type="SUPFAM" id="SSF53474">
    <property type="entry name" value="alpha/beta-Hydrolases"/>
    <property type="match status" value="1"/>
</dbReference>
<dbReference type="InterPro" id="IPR007398">
    <property type="entry name" value="BioG"/>
</dbReference>
<sequence>MQIKLYKNDLTETARTLILFFNGWAMTPESVEHLMLPADTDLLVVWDYRDEQMPSFDFTAYKIIRLTAWSMGVWAANRFLSDPHNKALTEVVGCNGVAICGTSYPVHDCYGIPEAVFNGTLNALNDENRKKFNRRMCGGKSLKTLFEALEKRPTDEIRSELAAVSDYEQKRERPEDQSVCKYPWWKMALIGMSDRIIPPANQLAYWKSCDVQIKELQGVAHYPFLNRQHWDELWA</sequence>
<dbReference type="Proteomes" id="UP000030103">
    <property type="component" value="Unassembled WGS sequence"/>
</dbReference>
<dbReference type="OrthoDB" id="7688089at2"/>
<name>A0A0A2E9Z2_9PORP</name>
<reference evidence="1 2" key="1">
    <citation type="submission" date="2014-09" db="EMBL/GenBank/DDBJ databases">
        <title>Draft Genome Sequence of Porphyromonas macacae COT-192_OH2859.</title>
        <authorList>
            <person name="Wallis C."/>
            <person name="Deusch O."/>
            <person name="O'Flynn C."/>
            <person name="Davis I."/>
            <person name="Horsfall A."/>
            <person name="Kirkwood N."/>
            <person name="Harris S."/>
            <person name="Eisen J.A."/>
            <person name="Coil D.A."/>
            <person name="Darling A.E."/>
            <person name="Jospin G."/>
            <person name="Alexiev A."/>
        </authorList>
    </citation>
    <scope>NUCLEOTIDE SEQUENCE [LARGE SCALE GENOMIC DNA]</scope>
    <source>
        <strain evidence="2">COT-192 OH2859</strain>
    </source>
</reference>
<dbReference type="ESTHER" id="9porp-a0a0a2e9z2">
    <property type="family name" value="BioG_Pimeloyl-ACP-methyl-esterase"/>
</dbReference>
<dbReference type="eggNOG" id="COG2830">
    <property type="taxonomic scope" value="Bacteria"/>
</dbReference>